<dbReference type="EMBL" id="CAWUHD010000019">
    <property type="protein sequence ID" value="CAK7215998.1"/>
    <property type="molecule type" value="Genomic_DNA"/>
</dbReference>
<dbReference type="InterPro" id="IPR036396">
    <property type="entry name" value="Cyt_P450_sf"/>
</dbReference>
<dbReference type="InterPro" id="IPR017972">
    <property type="entry name" value="Cyt_P450_CS"/>
</dbReference>
<keyword evidence="3 7" id="KW-0349">Heme</keyword>
<dbReference type="Pfam" id="PF00067">
    <property type="entry name" value="p450"/>
    <property type="match status" value="1"/>
</dbReference>
<keyword evidence="8" id="KW-1133">Transmembrane helix</keyword>
<evidence type="ECO:0000256" key="3">
    <source>
        <dbReference type="ARBA" id="ARBA00022617"/>
    </source>
</evidence>
<dbReference type="Gene3D" id="1.10.630.10">
    <property type="entry name" value="Cytochrome P450"/>
    <property type="match status" value="1"/>
</dbReference>
<keyword evidence="10" id="KW-1185">Reference proteome</keyword>
<feature type="transmembrane region" description="Helical" evidence="8">
    <location>
        <begin position="12"/>
        <end position="35"/>
    </location>
</feature>
<evidence type="ECO:0000256" key="1">
    <source>
        <dbReference type="ARBA" id="ARBA00001971"/>
    </source>
</evidence>
<dbReference type="CDD" id="cd11060">
    <property type="entry name" value="CYP57A1-like"/>
    <property type="match status" value="1"/>
</dbReference>
<accession>A0ABP0B8U5</accession>
<dbReference type="Proteomes" id="UP001642482">
    <property type="component" value="Unassembled WGS sequence"/>
</dbReference>
<evidence type="ECO:0000256" key="4">
    <source>
        <dbReference type="ARBA" id="ARBA00022723"/>
    </source>
</evidence>
<evidence type="ECO:0008006" key="11">
    <source>
        <dbReference type="Google" id="ProtNLM"/>
    </source>
</evidence>
<evidence type="ECO:0000256" key="5">
    <source>
        <dbReference type="ARBA" id="ARBA00023004"/>
    </source>
</evidence>
<dbReference type="PRINTS" id="PR00465">
    <property type="entry name" value="EP450IV"/>
</dbReference>
<dbReference type="InterPro" id="IPR002403">
    <property type="entry name" value="Cyt_P450_E_grp-IV"/>
</dbReference>
<dbReference type="PANTHER" id="PTHR24305">
    <property type="entry name" value="CYTOCHROME P450"/>
    <property type="match status" value="1"/>
</dbReference>
<evidence type="ECO:0000256" key="7">
    <source>
        <dbReference type="RuleBase" id="RU000461"/>
    </source>
</evidence>
<keyword evidence="8" id="KW-0472">Membrane</keyword>
<dbReference type="SUPFAM" id="SSF48264">
    <property type="entry name" value="Cytochrome P450"/>
    <property type="match status" value="1"/>
</dbReference>
<protein>
    <recommendedName>
        <fullName evidence="11">Benzoate 4-monooxygenase cytochrome P450</fullName>
    </recommendedName>
</protein>
<name>A0ABP0B8U5_9PEZI</name>
<evidence type="ECO:0000313" key="9">
    <source>
        <dbReference type="EMBL" id="CAK7215998.1"/>
    </source>
</evidence>
<keyword evidence="6 7" id="KW-0503">Monooxygenase</keyword>
<evidence type="ECO:0000313" key="10">
    <source>
        <dbReference type="Proteomes" id="UP001642482"/>
    </source>
</evidence>
<proteinExistence type="inferred from homology"/>
<dbReference type="PROSITE" id="PS00086">
    <property type="entry name" value="CYTOCHROME_P450"/>
    <property type="match status" value="1"/>
</dbReference>
<evidence type="ECO:0000256" key="2">
    <source>
        <dbReference type="ARBA" id="ARBA00010617"/>
    </source>
</evidence>
<dbReference type="PANTHER" id="PTHR24305:SF232">
    <property type="entry name" value="P450, PUTATIVE (EUROFUNG)-RELATED"/>
    <property type="match status" value="1"/>
</dbReference>
<keyword evidence="8" id="KW-0812">Transmembrane</keyword>
<reference evidence="9 10" key="1">
    <citation type="submission" date="2024-01" db="EMBL/GenBank/DDBJ databases">
        <authorList>
            <person name="Allen C."/>
            <person name="Tagirdzhanova G."/>
        </authorList>
    </citation>
    <scope>NUCLEOTIDE SEQUENCE [LARGE SCALE GENOMIC DNA]</scope>
</reference>
<gene>
    <name evidence="9" type="ORF">SEUCBS140593_002722</name>
</gene>
<comment type="similarity">
    <text evidence="2 7">Belongs to the cytochrome P450 family.</text>
</comment>
<evidence type="ECO:0000256" key="6">
    <source>
        <dbReference type="ARBA" id="ARBA00023033"/>
    </source>
</evidence>
<keyword evidence="4 7" id="KW-0479">Metal-binding</keyword>
<dbReference type="InterPro" id="IPR050121">
    <property type="entry name" value="Cytochrome_P450_monoxygenase"/>
</dbReference>
<keyword evidence="7" id="KW-0560">Oxidoreductase</keyword>
<evidence type="ECO:0000256" key="8">
    <source>
        <dbReference type="SAM" id="Phobius"/>
    </source>
</evidence>
<organism evidence="9 10">
    <name type="scientific">Sporothrix eucalyptigena</name>
    <dbReference type="NCBI Taxonomy" id="1812306"/>
    <lineage>
        <taxon>Eukaryota</taxon>
        <taxon>Fungi</taxon>
        <taxon>Dikarya</taxon>
        <taxon>Ascomycota</taxon>
        <taxon>Pezizomycotina</taxon>
        <taxon>Sordariomycetes</taxon>
        <taxon>Sordariomycetidae</taxon>
        <taxon>Ophiostomatales</taxon>
        <taxon>Ophiostomataceae</taxon>
        <taxon>Sporothrix</taxon>
    </lineage>
</organism>
<comment type="caution">
    <text evidence="9">The sequence shown here is derived from an EMBL/GenBank/DDBJ whole genome shotgun (WGS) entry which is preliminary data.</text>
</comment>
<comment type="cofactor">
    <cofactor evidence="1">
        <name>heme</name>
        <dbReference type="ChEBI" id="CHEBI:30413"/>
    </cofactor>
</comment>
<sequence>MSVLNLLQQFNATHLLMVGASAIALFVLWNIFVYLRSPLRKYPGPFWARWTNIWRLYHAWSGKYQWTIEKLHNKYGPVIRIGPNLLDLDYPELIKTIYGTDGKWKKTEFYHNSSAIIDGKITYHLFSTTDQADHARMKRPIAKYYSMSSVLAMEPQVNAVLNDLCKHLEERFMDGANAGKDGDLGEWIAYYTWDFISAATFSHRFGYMDKAHDFDGTIHIADQVADYQAIVGQMPFLDFVLDKNPVMRIGPPNLQNVTRISHERMVQRLQDDADGKLESKALDKRDFLDHFIEAKKNAPSVVDNKIIMGYLQVNMLAGADTTAITLRAIFHFLLTNPPVLAKLEDAVVNANFDLSDGIVPYAAARALPYLDGVVRESMRMHPGVGLLLERYVPDTGLTLPDGSFVPPGTAVGLNPYVLGRNKSVWGPDADEFKPERWLSREGESDADYQQRLREMNAADLTFGGGSRICIGRHVAMLETYKVVATLLARYRLLPAKEPVPFVIRSTWFPRQRGLVCRLKKRQ</sequence>
<keyword evidence="5 7" id="KW-0408">Iron</keyword>
<dbReference type="PRINTS" id="PR00385">
    <property type="entry name" value="P450"/>
</dbReference>
<dbReference type="InterPro" id="IPR001128">
    <property type="entry name" value="Cyt_P450"/>
</dbReference>